<dbReference type="NCBIfam" id="TIGR03292">
    <property type="entry name" value="PhnH_redo"/>
    <property type="match status" value="1"/>
</dbReference>
<dbReference type="Proteomes" id="UP000235598">
    <property type="component" value="Unassembled WGS sequence"/>
</dbReference>
<reference evidence="1 2" key="1">
    <citation type="submission" date="2017-09" db="EMBL/GenBank/DDBJ databases">
        <title>Bacterial strain isolated from the female urinary microbiota.</title>
        <authorList>
            <person name="Thomas-White K."/>
            <person name="Kumar N."/>
            <person name="Forster S."/>
            <person name="Putonti C."/>
            <person name="Lawley T."/>
            <person name="Wolfe A.J."/>
        </authorList>
    </citation>
    <scope>NUCLEOTIDE SEQUENCE [LARGE SCALE GENOMIC DNA]</scope>
    <source>
        <strain evidence="1 2">UMB1301</strain>
    </source>
</reference>
<dbReference type="SUPFAM" id="SSF159709">
    <property type="entry name" value="PhnH-like"/>
    <property type="match status" value="1"/>
</dbReference>
<dbReference type="GO" id="GO:0016829">
    <property type="term" value="F:lyase activity"/>
    <property type="evidence" value="ECO:0007669"/>
    <property type="project" value="UniProtKB-KW"/>
</dbReference>
<keyword evidence="1" id="KW-0456">Lyase</keyword>
<sequence>MNMDTQAYVPGFARAVQNSQSIFRIILEAMSRPLLVQRLSDELMSQIIPPAELSPTMCASLLTLCDENTPVWLDSQLSASVSQWLTIQTGAPVTDRLEDADFVVVFDQNSFPGLSACKLGSDEEPHKSATLLLHVENNCPTAFYTVSGPGVNGDFLWDNNTVRDHIIEDRASLMSQFPRGVDILLAGESTIQGLPRTTALTLADNRDRS</sequence>
<proteinExistence type="predicted"/>
<name>A0A2N6VPS6_9MICO</name>
<evidence type="ECO:0000313" key="2">
    <source>
        <dbReference type="Proteomes" id="UP000235598"/>
    </source>
</evidence>
<comment type="caution">
    <text evidence="1">The sequence shown here is derived from an EMBL/GenBank/DDBJ whole genome shotgun (WGS) entry which is preliminary data.</text>
</comment>
<protein>
    <submittedName>
        <fullName evidence="1">Phosphonate C-P lyase system protein PhnH</fullName>
    </submittedName>
</protein>
<accession>A0A2N6VPS6</accession>
<organism evidence="1 2">
    <name type="scientific">Brevibacterium paucivorans</name>
    <dbReference type="NCBI Taxonomy" id="170994"/>
    <lineage>
        <taxon>Bacteria</taxon>
        <taxon>Bacillati</taxon>
        <taxon>Actinomycetota</taxon>
        <taxon>Actinomycetes</taxon>
        <taxon>Micrococcales</taxon>
        <taxon>Brevibacteriaceae</taxon>
        <taxon>Brevibacterium</taxon>
    </lineage>
</organism>
<dbReference type="PIRSF" id="PIRSF020680">
    <property type="entry name" value="PhnH"/>
    <property type="match status" value="1"/>
</dbReference>
<gene>
    <name evidence="1" type="primary">phnH</name>
    <name evidence="1" type="ORF">CJ199_01540</name>
</gene>
<evidence type="ECO:0000313" key="1">
    <source>
        <dbReference type="EMBL" id="PMD06107.1"/>
    </source>
</evidence>
<dbReference type="Gene3D" id="3.40.50.11310">
    <property type="entry name" value="Bacterial phosphonate metabolism protein PhnH"/>
    <property type="match status" value="1"/>
</dbReference>
<dbReference type="AlphaFoldDB" id="A0A2N6VPS6"/>
<dbReference type="GO" id="GO:0019634">
    <property type="term" value="P:organic phosphonate metabolic process"/>
    <property type="evidence" value="ECO:0007669"/>
    <property type="project" value="InterPro"/>
</dbReference>
<dbReference type="InterPro" id="IPR038058">
    <property type="entry name" value="PhnH-like_sp"/>
</dbReference>
<dbReference type="InterPro" id="IPR008772">
    <property type="entry name" value="Phosphonate_metab_PhnH"/>
</dbReference>
<dbReference type="EMBL" id="PNHK01000001">
    <property type="protein sequence ID" value="PMD06107.1"/>
    <property type="molecule type" value="Genomic_DNA"/>
</dbReference>
<dbReference type="Pfam" id="PF05845">
    <property type="entry name" value="PhnH"/>
    <property type="match status" value="1"/>
</dbReference>
<dbReference type="OrthoDB" id="4238947at2"/>